<accession>A0A3Q2YNM3</accession>
<proteinExistence type="inferred from homology"/>
<dbReference type="Ensembl" id="ENSHCOT00000006689.1">
    <property type="protein sequence ID" value="ENSHCOP00000020234.1"/>
    <property type="gene ID" value="ENSHCOG00000006254.1"/>
</dbReference>
<dbReference type="NCBIfam" id="TIGR01571">
    <property type="entry name" value="A_thal_Cys_rich"/>
    <property type="match status" value="1"/>
</dbReference>
<evidence type="ECO:0000256" key="1">
    <source>
        <dbReference type="ARBA" id="ARBA00009024"/>
    </source>
</evidence>
<comment type="similarity">
    <text evidence="1">Belongs to the cornifelin family.</text>
</comment>
<keyword evidence="3" id="KW-1185">Reference proteome</keyword>
<reference evidence="2" key="2">
    <citation type="submission" date="2025-09" db="UniProtKB">
        <authorList>
            <consortium name="Ensembl"/>
        </authorList>
    </citation>
    <scope>IDENTIFICATION</scope>
</reference>
<evidence type="ECO:0000313" key="3">
    <source>
        <dbReference type="Proteomes" id="UP000264820"/>
    </source>
</evidence>
<evidence type="ECO:0000313" key="2">
    <source>
        <dbReference type="Ensembl" id="ENSHCOP00000020234.1"/>
    </source>
</evidence>
<dbReference type="InterPro" id="IPR006461">
    <property type="entry name" value="PLAC_motif_containing"/>
</dbReference>
<dbReference type="GeneTree" id="ENSGT00940000178094"/>
<dbReference type="AlphaFoldDB" id="A0A3Q2YNM3"/>
<sequence length="137" mass="15087">PAHPDTLTDWSTDLMDCCESASTCCYGFWCCPCLACTVAGRYGENRCLPLCDIFSLGVCVICEIPLFMPPAVLSLRANMRGKYGIKGSLCKDIMHRELKYRSKNPTVINVFNQTVVSQPPPVVIMNPNPAPPHVPHS</sequence>
<name>A0A3Q2YNM3_HIPCM</name>
<protein>
    <submittedName>
        <fullName evidence="2">Cornifelin homolog B-like</fullName>
    </submittedName>
</protein>
<dbReference type="PANTHER" id="PTHR15907">
    <property type="entry name" value="DUF614 FAMILY PROTEIN-RELATED"/>
    <property type="match status" value="1"/>
</dbReference>
<dbReference type="Pfam" id="PF04749">
    <property type="entry name" value="PLAC8"/>
    <property type="match status" value="1"/>
</dbReference>
<dbReference type="OMA" id="IMHRELK"/>
<reference evidence="2" key="1">
    <citation type="submission" date="2025-08" db="UniProtKB">
        <authorList>
            <consortium name="Ensembl"/>
        </authorList>
    </citation>
    <scope>IDENTIFICATION</scope>
</reference>
<organism evidence="2 3">
    <name type="scientific">Hippocampus comes</name>
    <name type="common">Tiger tail seahorse</name>
    <dbReference type="NCBI Taxonomy" id="109280"/>
    <lineage>
        <taxon>Eukaryota</taxon>
        <taxon>Metazoa</taxon>
        <taxon>Chordata</taxon>
        <taxon>Craniata</taxon>
        <taxon>Vertebrata</taxon>
        <taxon>Euteleostomi</taxon>
        <taxon>Actinopterygii</taxon>
        <taxon>Neopterygii</taxon>
        <taxon>Teleostei</taxon>
        <taxon>Neoteleostei</taxon>
        <taxon>Acanthomorphata</taxon>
        <taxon>Syngnathiaria</taxon>
        <taxon>Syngnathiformes</taxon>
        <taxon>Syngnathoidei</taxon>
        <taxon>Syngnathidae</taxon>
        <taxon>Hippocampus</taxon>
    </lineage>
</organism>
<dbReference type="Proteomes" id="UP000264820">
    <property type="component" value="Unplaced"/>
</dbReference>